<evidence type="ECO:0000256" key="2">
    <source>
        <dbReference type="ARBA" id="ARBA00023015"/>
    </source>
</evidence>
<dbReference type="SUPFAM" id="SSF53850">
    <property type="entry name" value="Periplasmic binding protein-like II"/>
    <property type="match status" value="1"/>
</dbReference>
<evidence type="ECO:0000259" key="5">
    <source>
        <dbReference type="PROSITE" id="PS50931"/>
    </source>
</evidence>
<dbReference type="AlphaFoldDB" id="A0A2I7N6A8"/>
<dbReference type="Gene3D" id="3.40.190.290">
    <property type="match status" value="1"/>
</dbReference>
<keyword evidence="2" id="KW-0805">Transcription regulation</keyword>
<dbReference type="InterPro" id="IPR036388">
    <property type="entry name" value="WH-like_DNA-bd_sf"/>
</dbReference>
<proteinExistence type="inferred from homology"/>
<dbReference type="InterPro" id="IPR058163">
    <property type="entry name" value="LysR-type_TF_proteobact-type"/>
</dbReference>
<dbReference type="PROSITE" id="PS50931">
    <property type="entry name" value="HTH_LYSR"/>
    <property type="match status" value="1"/>
</dbReference>
<evidence type="ECO:0000256" key="4">
    <source>
        <dbReference type="ARBA" id="ARBA00023163"/>
    </source>
</evidence>
<dbReference type="InterPro" id="IPR036390">
    <property type="entry name" value="WH_DNA-bd_sf"/>
</dbReference>
<dbReference type="Gene3D" id="1.10.10.10">
    <property type="entry name" value="Winged helix-like DNA-binding domain superfamily/Winged helix DNA-binding domain"/>
    <property type="match status" value="1"/>
</dbReference>
<keyword evidence="4" id="KW-0804">Transcription</keyword>
<dbReference type="GO" id="GO:0003700">
    <property type="term" value="F:DNA-binding transcription factor activity"/>
    <property type="evidence" value="ECO:0007669"/>
    <property type="project" value="InterPro"/>
</dbReference>
<dbReference type="GO" id="GO:0043565">
    <property type="term" value="F:sequence-specific DNA binding"/>
    <property type="evidence" value="ECO:0007669"/>
    <property type="project" value="TreeGrafter"/>
</dbReference>
<evidence type="ECO:0000313" key="6">
    <source>
        <dbReference type="EMBL" id="AUR51981.1"/>
    </source>
</evidence>
<dbReference type="FunFam" id="1.10.10.10:FF:000001">
    <property type="entry name" value="LysR family transcriptional regulator"/>
    <property type="match status" value="1"/>
</dbReference>
<evidence type="ECO:0000313" key="7">
    <source>
        <dbReference type="Proteomes" id="UP000236655"/>
    </source>
</evidence>
<name>A0A2I7N6A8_9NEIS</name>
<dbReference type="InterPro" id="IPR005119">
    <property type="entry name" value="LysR_subst-bd"/>
</dbReference>
<keyword evidence="3" id="KW-0238">DNA-binding</keyword>
<gene>
    <name evidence="6" type="ORF">CUN60_06605</name>
</gene>
<dbReference type="Pfam" id="PF00126">
    <property type="entry name" value="HTH_1"/>
    <property type="match status" value="1"/>
</dbReference>
<sequence>MTSMDYYTCIKSFHILVQEGNFAKAAEYLKVQQSTVSKRIQWLEQEVNFKLLERTTRELVLTEKGKLFLEESKELITRWYNLLKSLDGEANIGSGSIYMAASSAIADFTITDTVHKFLQKYPTICINYSVRNEFLNLSKESLDLYITNLYIPTSKLIIREELIAMNAQIVATPEFLARNKIPETLIDLGKYNCISHQHAKDPSIWRFTNGDSIKIQSNLSHNNFGNIIKAVKANLGFALIPTLYIQKELLNGELCIILPDHVSHEFKIYAYYIASKHRKDVVSMFLNFLRQQLSII</sequence>
<evidence type="ECO:0000256" key="3">
    <source>
        <dbReference type="ARBA" id="ARBA00023125"/>
    </source>
</evidence>
<keyword evidence="7" id="KW-1185">Reference proteome</keyword>
<dbReference type="EMBL" id="CP024847">
    <property type="protein sequence ID" value="AUR51981.1"/>
    <property type="molecule type" value="Genomic_DNA"/>
</dbReference>
<dbReference type="GO" id="GO:0006351">
    <property type="term" value="P:DNA-templated transcription"/>
    <property type="evidence" value="ECO:0007669"/>
    <property type="project" value="TreeGrafter"/>
</dbReference>
<protein>
    <recommendedName>
        <fullName evidence="5">HTH lysR-type domain-containing protein</fullName>
    </recommendedName>
</protein>
<dbReference type="SUPFAM" id="SSF46785">
    <property type="entry name" value="Winged helix' DNA-binding domain"/>
    <property type="match status" value="1"/>
</dbReference>
<reference evidence="7" key="1">
    <citation type="submission" date="2017-11" db="EMBL/GenBank/DDBJ databases">
        <authorList>
            <person name="Chan K.G."/>
            <person name="Lee L.S."/>
        </authorList>
    </citation>
    <scope>NUCLEOTIDE SEQUENCE [LARGE SCALE GENOMIC DNA]</scope>
    <source>
        <strain evidence="7">DSM 100970</strain>
    </source>
</reference>
<dbReference type="Pfam" id="PF03466">
    <property type="entry name" value="LysR_substrate"/>
    <property type="match status" value="1"/>
</dbReference>
<organism evidence="6 7">
    <name type="scientific">Aquella oligotrophica</name>
    <dbReference type="NCBI Taxonomy" id="2067065"/>
    <lineage>
        <taxon>Bacteria</taxon>
        <taxon>Pseudomonadati</taxon>
        <taxon>Pseudomonadota</taxon>
        <taxon>Betaproteobacteria</taxon>
        <taxon>Neisseriales</taxon>
        <taxon>Neisseriaceae</taxon>
        <taxon>Aquella</taxon>
    </lineage>
</organism>
<dbReference type="KEGG" id="nba:CUN60_06605"/>
<dbReference type="InterPro" id="IPR000847">
    <property type="entry name" value="LysR_HTH_N"/>
</dbReference>
<dbReference type="PANTHER" id="PTHR30537">
    <property type="entry name" value="HTH-TYPE TRANSCRIPTIONAL REGULATOR"/>
    <property type="match status" value="1"/>
</dbReference>
<dbReference type="PANTHER" id="PTHR30537:SF5">
    <property type="entry name" value="HTH-TYPE TRANSCRIPTIONAL ACTIVATOR TTDR-RELATED"/>
    <property type="match status" value="1"/>
</dbReference>
<dbReference type="Proteomes" id="UP000236655">
    <property type="component" value="Chromosome"/>
</dbReference>
<comment type="similarity">
    <text evidence="1">Belongs to the LysR transcriptional regulatory family.</text>
</comment>
<accession>A0A2I7N6A8</accession>
<feature type="domain" description="HTH lysR-type" evidence="5">
    <location>
        <begin position="5"/>
        <end position="62"/>
    </location>
</feature>
<evidence type="ECO:0000256" key="1">
    <source>
        <dbReference type="ARBA" id="ARBA00009437"/>
    </source>
</evidence>